<sequence length="775" mass="87746">MPQFLGDSVADSHGTGDEQDEVGDAQSTEEQNDAIQEPEAPAVPVQNAPYDAMRSEPLLTNVLVELYDGETDEQGFLHGYGTAYFQGGNIYKGHFERGLMHGKGKYVWQDRTIYEGDFMHNQLSGHGLYVWPDDSGYEGEVKNGLRHGQGTFRCASTPCVYSGMWCDGKRHGHGTLKYASGNVYEGNWKNNIRHGQGTMNWYTSNEKYTGEWFNGVQQGYGEHTWFLRRVKDSQYPLRNRYVGSFVNGLRHGRGVFYYASGAKYDGEWLNNMKHGKGMFVFKNGMVFKGIFDSDHMLEYPDINPSGMITPDIASAGLPVQRPGTPASTLSADWANGLELNIAFLFDDRDIDLDQRELEVQQVNYVMLQHISKLKKIYTFYSSIGIDQSQDNTSVMTRMQFCRFLKDSHIHHGDTSLPEILRLIADDRNEDPYYPWENILMRDFLTALVIIANHMFADEDRHGNQLLLPWCLAKLVSEYVLEHACDMGGIVYTKPSITMELTQYFDKAYSIYKYWMSQAKQCQPGVLCVNMRYMLWILNDYGLINEGLSAKNVIDIFASDDPCVAQDEFISLEVEISFLEVLEVLVQCAEVYVTENMLRESPTTRPSTVDTSQAPSAKSRHSSLSAGQLDSPDNESRISNHSVLNVIEEKNEDQSPPAIEQKPTDVKVETPVRGMEIPILSITASGESKQLVIDDHIDDVKNDETVPGDSQDTDHSQTAPPPCDKKNGDEQEKSDPVIFEDDFSLWCLKISVFFKKKFFPAAEKYELLNKIAHENM</sequence>
<comment type="subcellular location">
    <subcellularLocation>
        <location evidence="1">Cell projection</location>
        <location evidence="1">Cilium</location>
        <location evidence="1">Flagellum</location>
    </subcellularLocation>
    <subcellularLocation>
        <location evidence="2">Cytoplasm</location>
        <location evidence="2">Cytoskeleton</location>
        <location evidence="2">Cilium axoneme</location>
    </subcellularLocation>
</comment>
<dbReference type="Gene3D" id="2.20.110.10">
    <property type="entry name" value="Histone H3 K4-specific methyltransferase SET7/9 N-terminal domain"/>
    <property type="match status" value="4"/>
</dbReference>
<name>A0A7D9D8Q5_PARCT</name>
<dbReference type="EMBL" id="CACRXK020000127">
    <property type="protein sequence ID" value="CAB3978593.1"/>
    <property type="molecule type" value="Genomic_DNA"/>
</dbReference>
<feature type="region of interest" description="Disordered" evidence="9">
    <location>
        <begin position="1"/>
        <end position="42"/>
    </location>
</feature>
<dbReference type="SMART" id="SM00698">
    <property type="entry name" value="MORN"/>
    <property type="match status" value="8"/>
</dbReference>
<keyword evidence="11" id="KW-1185">Reference proteome</keyword>
<comment type="caution">
    <text evidence="10">The sequence shown here is derived from an EMBL/GenBank/DDBJ whole genome shotgun (WGS) entry which is preliminary data.</text>
</comment>
<reference evidence="10" key="1">
    <citation type="submission" date="2020-04" db="EMBL/GenBank/DDBJ databases">
        <authorList>
            <person name="Alioto T."/>
            <person name="Alioto T."/>
            <person name="Gomez Garrido J."/>
        </authorList>
    </citation>
    <scope>NUCLEOTIDE SEQUENCE</scope>
    <source>
        <strain evidence="10">A484AB</strain>
    </source>
</reference>
<dbReference type="OrthoDB" id="294378at2759"/>
<evidence type="ECO:0000256" key="6">
    <source>
        <dbReference type="ARBA" id="ARBA00023069"/>
    </source>
</evidence>
<dbReference type="PANTHER" id="PTHR46613">
    <property type="entry name" value="RADIAL SPOKE HEAD 10 HOMOLOG B-RELATED"/>
    <property type="match status" value="1"/>
</dbReference>
<dbReference type="PANTHER" id="PTHR46613:SF1">
    <property type="entry name" value="RADIAL SPOKE HEAD 10 HOMOLOG B-RELATED"/>
    <property type="match status" value="1"/>
</dbReference>
<evidence type="ECO:0000256" key="9">
    <source>
        <dbReference type="SAM" id="MobiDB-lite"/>
    </source>
</evidence>
<evidence type="ECO:0000313" key="10">
    <source>
        <dbReference type="EMBL" id="CAB3978593.1"/>
    </source>
</evidence>
<gene>
    <name evidence="10" type="ORF">PACLA_8A046339</name>
</gene>
<dbReference type="GO" id="GO:0005930">
    <property type="term" value="C:axoneme"/>
    <property type="evidence" value="ECO:0007669"/>
    <property type="project" value="UniProtKB-SubCell"/>
</dbReference>
<keyword evidence="4" id="KW-0677">Repeat</keyword>
<dbReference type="GO" id="GO:0031514">
    <property type="term" value="C:motile cilium"/>
    <property type="evidence" value="ECO:0007669"/>
    <property type="project" value="UniProtKB-SubCell"/>
</dbReference>
<organism evidence="10 11">
    <name type="scientific">Paramuricea clavata</name>
    <name type="common">Red gorgonian</name>
    <name type="synonym">Violescent sea-whip</name>
    <dbReference type="NCBI Taxonomy" id="317549"/>
    <lineage>
        <taxon>Eukaryota</taxon>
        <taxon>Metazoa</taxon>
        <taxon>Cnidaria</taxon>
        <taxon>Anthozoa</taxon>
        <taxon>Octocorallia</taxon>
        <taxon>Malacalcyonacea</taxon>
        <taxon>Plexauridae</taxon>
        <taxon>Paramuricea</taxon>
    </lineage>
</organism>
<accession>A0A7D9D8Q5</accession>
<feature type="compositionally biased region" description="Basic and acidic residues" evidence="9">
    <location>
        <begin position="722"/>
        <end position="732"/>
    </location>
</feature>
<feature type="compositionally biased region" description="Polar residues" evidence="9">
    <location>
        <begin position="600"/>
        <end position="627"/>
    </location>
</feature>
<evidence type="ECO:0000256" key="8">
    <source>
        <dbReference type="ARBA" id="ARBA00023273"/>
    </source>
</evidence>
<proteinExistence type="predicted"/>
<dbReference type="InterPro" id="IPR003409">
    <property type="entry name" value="MORN"/>
</dbReference>
<evidence type="ECO:0000256" key="4">
    <source>
        <dbReference type="ARBA" id="ARBA00022737"/>
    </source>
</evidence>
<keyword evidence="6" id="KW-0969">Cilium</keyword>
<protein>
    <submittedName>
        <fullName evidence="10">Uncharacterized protein</fullName>
    </submittedName>
</protein>
<evidence type="ECO:0000256" key="1">
    <source>
        <dbReference type="ARBA" id="ARBA00004230"/>
    </source>
</evidence>
<evidence type="ECO:0000256" key="2">
    <source>
        <dbReference type="ARBA" id="ARBA00004430"/>
    </source>
</evidence>
<evidence type="ECO:0000256" key="5">
    <source>
        <dbReference type="ARBA" id="ARBA00022846"/>
    </source>
</evidence>
<dbReference type="AlphaFoldDB" id="A0A7D9D8Q5"/>
<feature type="region of interest" description="Disordered" evidence="9">
    <location>
        <begin position="598"/>
        <end position="667"/>
    </location>
</feature>
<evidence type="ECO:0000256" key="3">
    <source>
        <dbReference type="ARBA" id="ARBA00022490"/>
    </source>
</evidence>
<dbReference type="SUPFAM" id="SSF82185">
    <property type="entry name" value="Histone H3 K4-specific methyltransferase SET7/9 N-terminal domain"/>
    <property type="match status" value="3"/>
</dbReference>
<feature type="region of interest" description="Disordered" evidence="9">
    <location>
        <begin position="699"/>
        <end position="732"/>
    </location>
</feature>
<evidence type="ECO:0000256" key="7">
    <source>
        <dbReference type="ARBA" id="ARBA00023212"/>
    </source>
</evidence>
<dbReference type="Proteomes" id="UP001152795">
    <property type="component" value="Unassembled WGS sequence"/>
</dbReference>
<dbReference type="Pfam" id="PF02493">
    <property type="entry name" value="MORN"/>
    <property type="match status" value="9"/>
</dbReference>
<keyword evidence="5" id="KW-0282">Flagellum</keyword>
<keyword evidence="8" id="KW-0966">Cell projection</keyword>
<keyword evidence="7" id="KW-0206">Cytoskeleton</keyword>
<evidence type="ECO:0000313" key="11">
    <source>
        <dbReference type="Proteomes" id="UP001152795"/>
    </source>
</evidence>
<keyword evidence="3" id="KW-0963">Cytoplasm</keyword>